<name>Q1IIC9_KORVE</name>
<evidence type="ECO:0000313" key="2">
    <source>
        <dbReference type="Proteomes" id="UP000002432"/>
    </source>
</evidence>
<gene>
    <name evidence="1" type="ordered locus">Acid345_4371</name>
</gene>
<dbReference type="AlphaFoldDB" id="Q1IIC9"/>
<sequence>MREPDREDRSPSTTRTAHASLRMASVLTGRVSERDAQAFRSELFQYRYETVALLQKYLTVSLDLGRLPSVLGGEMFRAKVTSYKVTGFEELVIFVTDFGKCLERLGETARRFIVLNIFEEYSKEESARRIGCEERSARRIYCDAIDEMSEILLRFRLIEPMDWIGDELAREGWFEGCPVLRRNAWSLEHVLPPKKGCGSEGVPAKAKVLAFA</sequence>
<dbReference type="Gene3D" id="1.10.10.10">
    <property type="entry name" value="Winged helix-like DNA-binding domain superfamily/Winged helix DNA-binding domain"/>
    <property type="match status" value="1"/>
</dbReference>
<proteinExistence type="predicted"/>
<dbReference type="eggNOG" id="ENOG5032XGM">
    <property type="taxonomic scope" value="Bacteria"/>
</dbReference>
<dbReference type="EMBL" id="CP000360">
    <property type="protein sequence ID" value="ABF43371.1"/>
    <property type="molecule type" value="Genomic_DNA"/>
</dbReference>
<dbReference type="SUPFAM" id="SSF88659">
    <property type="entry name" value="Sigma3 and sigma4 domains of RNA polymerase sigma factors"/>
    <property type="match status" value="1"/>
</dbReference>
<evidence type="ECO:0000313" key="1">
    <source>
        <dbReference type="EMBL" id="ABF43371.1"/>
    </source>
</evidence>
<accession>Q1IIC9</accession>
<dbReference type="Proteomes" id="UP000002432">
    <property type="component" value="Chromosome"/>
</dbReference>
<keyword evidence="2" id="KW-1185">Reference proteome</keyword>
<dbReference type="KEGG" id="aba:Acid345_4371"/>
<organism evidence="1 2">
    <name type="scientific">Koribacter versatilis (strain Ellin345)</name>
    <dbReference type="NCBI Taxonomy" id="204669"/>
    <lineage>
        <taxon>Bacteria</taxon>
        <taxon>Pseudomonadati</taxon>
        <taxon>Acidobacteriota</taxon>
        <taxon>Terriglobia</taxon>
        <taxon>Terriglobales</taxon>
        <taxon>Candidatus Korobacteraceae</taxon>
        <taxon>Candidatus Korobacter</taxon>
    </lineage>
</organism>
<dbReference type="EnsemblBacteria" id="ABF43371">
    <property type="protein sequence ID" value="ABF43371"/>
    <property type="gene ID" value="Acid345_4371"/>
</dbReference>
<reference evidence="1 2" key="1">
    <citation type="journal article" date="2009" name="Appl. Environ. Microbiol.">
        <title>Three genomes from the phylum Acidobacteria provide insight into the lifestyles of these microorganisms in soils.</title>
        <authorList>
            <person name="Ward N.L."/>
            <person name="Challacombe J.F."/>
            <person name="Janssen P.H."/>
            <person name="Henrissat B."/>
            <person name="Coutinho P.M."/>
            <person name="Wu M."/>
            <person name="Xie G."/>
            <person name="Haft D.H."/>
            <person name="Sait M."/>
            <person name="Badger J."/>
            <person name="Barabote R.D."/>
            <person name="Bradley B."/>
            <person name="Brettin T.S."/>
            <person name="Brinkac L.M."/>
            <person name="Bruce D."/>
            <person name="Creasy T."/>
            <person name="Daugherty S.C."/>
            <person name="Davidsen T.M."/>
            <person name="DeBoy R.T."/>
            <person name="Detter J.C."/>
            <person name="Dodson R.J."/>
            <person name="Durkin A.S."/>
            <person name="Ganapathy A."/>
            <person name="Gwinn-Giglio M."/>
            <person name="Han C.S."/>
            <person name="Khouri H."/>
            <person name="Kiss H."/>
            <person name="Kothari S.P."/>
            <person name="Madupu R."/>
            <person name="Nelson K.E."/>
            <person name="Nelson W.C."/>
            <person name="Paulsen I."/>
            <person name="Penn K."/>
            <person name="Ren Q."/>
            <person name="Rosovitz M.J."/>
            <person name="Selengut J.D."/>
            <person name="Shrivastava S."/>
            <person name="Sullivan S.A."/>
            <person name="Tapia R."/>
            <person name="Thompson L.S."/>
            <person name="Watkins K.L."/>
            <person name="Yang Q."/>
            <person name="Yu C."/>
            <person name="Zafar N."/>
            <person name="Zhou L."/>
            <person name="Kuske C.R."/>
        </authorList>
    </citation>
    <scope>NUCLEOTIDE SEQUENCE [LARGE SCALE GENOMIC DNA]</scope>
    <source>
        <strain evidence="1 2">Ellin345</strain>
    </source>
</reference>
<dbReference type="HOGENOM" id="CLU_1298435_0_0_0"/>
<dbReference type="InterPro" id="IPR013324">
    <property type="entry name" value="RNA_pol_sigma_r3/r4-like"/>
</dbReference>
<dbReference type="InterPro" id="IPR036388">
    <property type="entry name" value="WH-like_DNA-bd_sf"/>
</dbReference>
<protein>
    <submittedName>
        <fullName evidence="1">Uncharacterized protein</fullName>
    </submittedName>
</protein>